<dbReference type="InterPro" id="IPR052192">
    <property type="entry name" value="Insect_Ionotropic_Sensory_Rcpt"/>
</dbReference>
<protein>
    <submittedName>
        <fullName evidence="11">Ionotropic receptor 93a-like 18</fullName>
    </submittedName>
</protein>
<dbReference type="PANTHER" id="PTHR42643:SF24">
    <property type="entry name" value="IONOTROPIC RECEPTOR 60A"/>
    <property type="match status" value="1"/>
</dbReference>
<dbReference type="GO" id="GO:0005886">
    <property type="term" value="C:plasma membrane"/>
    <property type="evidence" value="ECO:0007669"/>
    <property type="project" value="UniProtKB-SubCell"/>
</dbReference>
<sequence>MLMTLVLTRSYAGNLMALLAVRHISEPYHSLREVLDDPSVTMVWLKGSSVGRYLTEAESGIFREVGDREKEGRLLWRTQAQFPNDIDTWVRRGTHVLMEVHYGLKMSLGKDYTKTGECSFYESKEEFLPLIFAMVGPKNSPLVPAISKRITSMTEAGLFFQWLKTEEPNSTVCYRTPTKVTVKTSLSLTNIWGMYVILAAGHLVSLSVLCLELLSLHLKHTGIK</sequence>
<evidence type="ECO:0000256" key="5">
    <source>
        <dbReference type="ARBA" id="ARBA00022989"/>
    </source>
</evidence>
<evidence type="ECO:0000259" key="10">
    <source>
        <dbReference type="Pfam" id="PF00060"/>
    </source>
</evidence>
<comment type="similarity">
    <text evidence="2">Belongs to the glutamate-gated ion channel (TC 1.A.10.1) family.</text>
</comment>
<evidence type="ECO:0000256" key="6">
    <source>
        <dbReference type="ARBA" id="ARBA00023136"/>
    </source>
</evidence>
<keyword evidence="6 9" id="KW-0472">Membrane</keyword>
<dbReference type="Pfam" id="PF00060">
    <property type="entry name" value="Lig_chan"/>
    <property type="match status" value="1"/>
</dbReference>
<dbReference type="PANTHER" id="PTHR42643">
    <property type="entry name" value="IONOTROPIC RECEPTOR 20A-RELATED"/>
    <property type="match status" value="1"/>
</dbReference>
<accession>A0A8J5JVE8</accession>
<evidence type="ECO:0000313" key="11">
    <source>
        <dbReference type="EMBL" id="KAG7162430.1"/>
    </source>
</evidence>
<keyword evidence="7 11" id="KW-0675">Receptor</keyword>
<evidence type="ECO:0000256" key="2">
    <source>
        <dbReference type="ARBA" id="ARBA00008685"/>
    </source>
</evidence>
<gene>
    <name evidence="11" type="primary">Ir93a-L18</name>
    <name evidence="11" type="ORF">Hamer_G007966</name>
</gene>
<evidence type="ECO:0000256" key="1">
    <source>
        <dbReference type="ARBA" id="ARBA00004651"/>
    </source>
</evidence>
<keyword evidence="5 9" id="KW-1133">Transmembrane helix</keyword>
<name>A0A8J5JVE8_HOMAM</name>
<dbReference type="InterPro" id="IPR001320">
    <property type="entry name" value="Iontro_rcpt_C"/>
</dbReference>
<dbReference type="Proteomes" id="UP000747542">
    <property type="component" value="Unassembled WGS sequence"/>
</dbReference>
<evidence type="ECO:0000256" key="7">
    <source>
        <dbReference type="ARBA" id="ARBA00023170"/>
    </source>
</evidence>
<keyword evidence="8" id="KW-0325">Glycoprotein</keyword>
<dbReference type="GO" id="GO:0015276">
    <property type="term" value="F:ligand-gated monoatomic ion channel activity"/>
    <property type="evidence" value="ECO:0007669"/>
    <property type="project" value="InterPro"/>
</dbReference>
<evidence type="ECO:0000313" key="12">
    <source>
        <dbReference type="Proteomes" id="UP000747542"/>
    </source>
</evidence>
<comment type="caution">
    <text evidence="11">The sequence shown here is derived from an EMBL/GenBank/DDBJ whole genome shotgun (WGS) entry which is preliminary data.</text>
</comment>
<evidence type="ECO:0000256" key="9">
    <source>
        <dbReference type="SAM" id="Phobius"/>
    </source>
</evidence>
<comment type="subcellular location">
    <subcellularLocation>
        <location evidence="1">Cell membrane</location>
        <topology evidence="1">Multi-pass membrane protein</topology>
    </subcellularLocation>
</comment>
<keyword evidence="12" id="KW-1185">Reference proteome</keyword>
<dbReference type="GO" id="GO:0050906">
    <property type="term" value="P:detection of stimulus involved in sensory perception"/>
    <property type="evidence" value="ECO:0007669"/>
    <property type="project" value="UniProtKB-ARBA"/>
</dbReference>
<dbReference type="AlphaFoldDB" id="A0A8J5JVE8"/>
<feature type="transmembrane region" description="Helical" evidence="9">
    <location>
        <begin position="192"/>
        <end position="214"/>
    </location>
</feature>
<keyword evidence="3" id="KW-1003">Cell membrane</keyword>
<keyword evidence="4 9" id="KW-0812">Transmembrane</keyword>
<evidence type="ECO:0000256" key="4">
    <source>
        <dbReference type="ARBA" id="ARBA00022692"/>
    </source>
</evidence>
<organism evidence="11 12">
    <name type="scientific">Homarus americanus</name>
    <name type="common">American lobster</name>
    <dbReference type="NCBI Taxonomy" id="6706"/>
    <lineage>
        <taxon>Eukaryota</taxon>
        <taxon>Metazoa</taxon>
        <taxon>Ecdysozoa</taxon>
        <taxon>Arthropoda</taxon>
        <taxon>Crustacea</taxon>
        <taxon>Multicrustacea</taxon>
        <taxon>Malacostraca</taxon>
        <taxon>Eumalacostraca</taxon>
        <taxon>Eucarida</taxon>
        <taxon>Decapoda</taxon>
        <taxon>Pleocyemata</taxon>
        <taxon>Astacidea</taxon>
        <taxon>Nephropoidea</taxon>
        <taxon>Nephropidae</taxon>
        <taxon>Homarus</taxon>
    </lineage>
</organism>
<reference evidence="11" key="1">
    <citation type="journal article" date="2021" name="Sci. Adv.">
        <title>The American lobster genome reveals insights on longevity, neural, and immune adaptations.</title>
        <authorList>
            <person name="Polinski J.M."/>
            <person name="Zimin A.V."/>
            <person name="Clark K.F."/>
            <person name="Kohn A.B."/>
            <person name="Sadowski N."/>
            <person name="Timp W."/>
            <person name="Ptitsyn A."/>
            <person name="Khanna P."/>
            <person name="Romanova D.Y."/>
            <person name="Williams P."/>
            <person name="Greenwood S.J."/>
            <person name="Moroz L.L."/>
            <person name="Walt D.R."/>
            <person name="Bodnar A.G."/>
        </authorList>
    </citation>
    <scope>NUCLEOTIDE SEQUENCE</scope>
    <source>
        <strain evidence="11">GMGI-L3</strain>
    </source>
</reference>
<evidence type="ECO:0000256" key="3">
    <source>
        <dbReference type="ARBA" id="ARBA00022475"/>
    </source>
</evidence>
<feature type="domain" description="Ionotropic glutamate receptor C-terminal" evidence="10">
    <location>
        <begin position="2"/>
        <end position="201"/>
    </location>
</feature>
<evidence type="ECO:0000256" key="8">
    <source>
        <dbReference type="ARBA" id="ARBA00023180"/>
    </source>
</evidence>
<proteinExistence type="inferred from homology"/>
<dbReference type="EMBL" id="JAHLQT010027705">
    <property type="protein sequence ID" value="KAG7162430.1"/>
    <property type="molecule type" value="Genomic_DNA"/>
</dbReference>